<keyword evidence="2" id="KW-0472">Membrane</keyword>
<feature type="transmembrane region" description="Helical" evidence="2">
    <location>
        <begin position="63"/>
        <end position="86"/>
    </location>
</feature>
<feature type="region of interest" description="Disordered" evidence="1">
    <location>
        <begin position="1"/>
        <end position="26"/>
    </location>
</feature>
<proteinExistence type="predicted"/>
<keyword evidence="4" id="KW-1185">Reference proteome</keyword>
<protein>
    <submittedName>
        <fullName evidence="3">Uncharacterized protein</fullName>
    </submittedName>
</protein>
<dbReference type="Proteomes" id="UP001154329">
    <property type="component" value="Chromosome 2"/>
</dbReference>
<evidence type="ECO:0000256" key="2">
    <source>
        <dbReference type="SAM" id="Phobius"/>
    </source>
</evidence>
<sequence length="176" mass="21089">MRNKCSYFPSISSTPPRPRHPTSLDPPRTTIIPRAYTHTMCNVYYTLHTNIYTYMYKLYTHSYISSFAFFLLPLRGVMLAYTYVIYAYTYTYYIHYTNSQLPTRPCRSFENTFPSRNVMTQHRRPATSRPAQWTAHALTRRRRRPENNAAQHHTSRHCTRCELCIYINRVRRKDTI</sequence>
<evidence type="ECO:0000256" key="1">
    <source>
        <dbReference type="SAM" id="MobiDB-lite"/>
    </source>
</evidence>
<gene>
    <name evidence="3" type="ORF">APHIGO_LOCUS7015</name>
</gene>
<dbReference type="EMBL" id="OU899035">
    <property type="protein sequence ID" value="CAH1726057.1"/>
    <property type="molecule type" value="Genomic_DNA"/>
</dbReference>
<dbReference type="AlphaFoldDB" id="A0A9P0NKF3"/>
<organism evidence="3 4">
    <name type="scientific">Aphis gossypii</name>
    <name type="common">Cotton aphid</name>
    <dbReference type="NCBI Taxonomy" id="80765"/>
    <lineage>
        <taxon>Eukaryota</taxon>
        <taxon>Metazoa</taxon>
        <taxon>Ecdysozoa</taxon>
        <taxon>Arthropoda</taxon>
        <taxon>Hexapoda</taxon>
        <taxon>Insecta</taxon>
        <taxon>Pterygota</taxon>
        <taxon>Neoptera</taxon>
        <taxon>Paraneoptera</taxon>
        <taxon>Hemiptera</taxon>
        <taxon>Sternorrhyncha</taxon>
        <taxon>Aphidomorpha</taxon>
        <taxon>Aphidoidea</taxon>
        <taxon>Aphididae</taxon>
        <taxon>Aphidini</taxon>
        <taxon>Aphis</taxon>
        <taxon>Aphis</taxon>
    </lineage>
</organism>
<keyword evidence="2" id="KW-1133">Transmembrane helix</keyword>
<keyword evidence="2" id="KW-0812">Transmembrane</keyword>
<feature type="region of interest" description="Disordered" evidence="1">
    <location>
        <begin position="133"/>
        <end position="152"/>
    </location>
</feature>
<accession>A0A9P0NKF3</accession>
<evidence type="ECO:0000313" key="3">
    <source>
        <dbReference type="EMBL" id="CAH1726057.1"/>
    </source>
</evidence>
<name>A0A9P0NKF3_APHGO</name>
<reference evidence="3" key="1">
    <citation type="submission" date="2022-02" db="EMBL/GenBank/DDBJ databases">
        <authorList>
            <person name="King R."/>
        </authorList>
    </citation>
    <scope>NUCLEOTIDE SEQUENCE</scope>
</reference>
<evidence type="ECO:0000313" key="4">
    <source>
        <dbReference type="Proteomes" id="UP001154329"/>
    </source>
</evidence>
<reference evidence="3" key="2">
    <citation type="submission" date="2022-10" db="EMBL/GenBank/DDBJ databases">
        <authorList>
            <consortium name="ENA_rothamsted_submissions"/>
            <consortium name="culmorum"/>
            <person name="King R."/>
        </authorList>
    </citation>
    <scope>NUCLEOTIDE SEQUENCE</scope>
</reference>